<dbReference type="InterPro" id="IPR011990">
    <property type="entry name" value="TPR-like_helical_dom_sf"/>
</dbReference>
<evidence type="ECO:0000313" key="3">
    <source>
        <dbReference type="Proteomes" id="UP000297595"/>
    </source>
</evidence>
<dbReference type="Pfam" id="PF14420">
    <property type="entry name" value="Clr5"/>
    <property type="match status" value="1"/>
</dbReference>
<comment type="caution">
    <text evidence="2">The sequence shown here is derived from an EMBL/GenBank/DDBJ whole genome shotgun (WGS) entry which is preliminary data.</text>
</comment>
<dbReference type="AlphaFoldDB" id="A0A7C8TQR1"/>
<dbReference type="Proteomes" id="UP000297595">
    <property type="component" value="Unassembled WGS sequence"/>
</dbReference>
<gene>
    <name evidence="2" type="ORF">EYR41_007969</name>
</gene>
<sequence length="706" mass="81646">MSKELKFKQFTKEKREYTPASKWDNHKEFILQKVAEKTSQKGIIEALRLERGVNIKLRQLKRQIEQWGVGRRNLNRRQRAYIWTVYRQRRREGKMSTSFRFKVDGRVVTEKQVEAVIYGDGSDIVDSQNGEGQTPGLGYFTPMAMTGDPVDPTVEDCNRIDKIEGKDIDNTASSAPSAIPECQGLNQMKSKKCDKSHQTIGVAELLGEQSTKSTSEDLQALCEDVLNSVQGIKAAVSADAGPLPIERQPKDYSAYFATELENRIKYEKRMASLFLQEMDEEKVKSGDTLSAEECYSRVRTRWCARNFSLEECEILRGDIVDPLPLSIYRDLDRLDPNQQRVKVDQRETVFWNEITIFYKQNLDEVASYCLSHPRSERAQTLFRQQACHFLTISDRFGPCHFLSIASIVAFVTIVSLRMAIHFPLHMLHKILQVLRNKGMETHYNTVTVLQCTHRSIYAGLRERNYNNIKYLVPVTKLTYRIMMCRSKDFPSMSNTLRGYRILFKLSKAYFLNGNPIKGITINNFVKESLIRLAKPTTSKEWRGRADAWYSMGIAALQFRFLSEAKSCFEAAYAANLQIQRKNGTDVDFTFECVSKLGYVLFKMGYYKLAIEKEKTRLDFQKQHYGVQDIWYLRSIALVTRYMTKRGLVRFSQPILRLTIETCEAMGIDEKRYHCLLREYYGVSFTIDMAEFGDAYGLGWHDVVELE</sequence>
<protein>
    <recommendedName>
        <fullName evidence="1">Clr5 domain-containing protein</fullName>
    </recommendedName>
</protein>
<organism evidence="2 3">
    <name type="scientific">Orbilia oligospora</name>
    <name type="common">Nematode-trapping fungus</name>
    <name type="synonym">Arthrobotrys oligospora</name>
    <dbReference type="NCBI Taxonomy" id="2813651"/>
    <lineage>
        <taxon>Eukaryota</taxon>
        <taxon>Fungi</taxon>
        <taxon>Dikarya</taxon>
        <taxon>Ascomycota</taxon>
        <taxon>Pezizomycotina</taxon>
        <taxon>Orbiliomycetes</taxon>
        <taxon>Orbiliales</taxon>
        <taxon>Orbiliaceae</taxon>
        <taxon>Orbilia</taxon>
    </lineage>
</organism>
<dbReference type="InterPro" id="IPR025676">
    <property type="entry name" value="Clr5_dom"/>
</dbReference>
<accession>A0A7C8TQR1</accession>
<proteinExistence type="predicted"/>
<dbReference type="SUPFAM" id="SSF48452">
    <property type="entry name" value="TPR-like"/>
    <property type="match status" value="1"/>
</dbReference>
<reference evidence="2 3" key="1">
    <citation type="submission" date="2019-03" db="EMBL/GenBank/DDBJ databases">
        <title>Nematode-trapping fungi genome.</title>
        <authorList>
            <person name="Vidal-Diez De Ulzurrun G."/>
        </authorList>
    </citation>
    <scope>NUCLEOTIDE SEQUENCE [LARGE SCALE GENOMIC DNA]</scope>
    <source>
        <strain evidence="2 3">TWF154</strain>
    </source>
</reference>
<dbReference type="EMBL" id="SOZJ01000005">
    <property type="protein sequence ID" value="TGJ66325.1"/>
    <property type="molecule type" value="Genomic_DNA"/>
</dbReference>
<evidence type="ECO:0000313" key="2">
    <source>
        <dbReference type="EMBL" id="TGJ66325.1"/>
    </source>
</evidence>
<evidence type="ECO:0000259" key="1">
    <source>
        <dbReference type="Pfam" id="PF14420"/>
    </source>
</evidence>
<name>A0A7C8TQR1_ORBOL</name>
<feature type="domain" description="Clr5" evidence="1">
    <location>
        <begin position="20"/>
        <end position="69"/>
    </location>
</feature>